<proteinExistence type="predicted"/>
<dbReference type="Pfam" id="PF09990">
    <property type="entry name" value="DUF2231"/>
    <property type="match status" value="1"/>
</dbReference>
<dbReference type="AlphaFoldDB" id="A0A370KGE5"/>
<organism evidence="3 4">
    <name type="scientific">Rhizobium grahamii</name>
    <dbReference type="NCBI Taxonomy" id="1120045"/>
    <lineage>
        <taxon>Bacteria</taxon>
        <taxon>Pseudomonadati</taxon>
        <taxon>Pseudomonadota</taxon>
        <taxon>Alphaproteobacteria</taxon>
        <taxon>Hyphomicrobiales</taxon>
        <taxon>Rhizobiaceae</taxon>
        <taxon>Rhizobium/Agrobacterium group</taxon>
        <taxon>Rhizobium</taxon>
    </lineage>
</organism>
<feature type="transmembrane region" description="Helical" evidence="1">
    <location>
        <begin position="53"/>
        <end position="74"/>
    </location>
</feature>
<evidence type="ECO:0000313" key="4">
    <source>
        <dbReference type="Proteomes" id="UP000254939"/>
    </source>
</evidence>
<feature type="transmembrane region" description="Helical" evidence="1">
    <location>
        <begin position="118"/>
        <end position="140"/>
    </location>
</feature>
<feature type="transmembrane region" description="Helical" evidence="1">
    <location>
        <begin position="21"/>
        <end position="41"/>
    </location>
</feature>
<evidence type="ECO:0000259" key="2">
    <source>
        <dbReference type="Pfam" id="PF09990"/>
    </source>
</evidence>
<evidence type="ECO:0000256" key="1">
    <source>
        <dbReference type="SAM" id="Phobius"/>
    </source>
</evidence>
<evidence type="ECO:0000313" key="3">
    <source>
        <dbReference type="EMBL" id="RDJ03849.1"/>
    </source>
</evidence>
<reference evidence="3 4" key="1">
    <citation type="submission" date="2017-03" db="EMBL/GenBank/DDBJ databases">
        <title>Genome analysis of Rhizobial strains effectives or ineffectives for nitrogen fixation isolated from bean seeds.</title>
        <authorList>
            <person name="Peralta H."/>
            <person name="Aguilar-Vera A."/>
            <person name="Mora Y."/>
            <person name="Vargas-Lagunas C."/>
            <person name="Girard L."/>
            <person name="Mora J."/>
        </authorList>
    </citation>
    <scope>NUCLEOTIDE SEQUENCE [LARGE SCALE GENOMIC DNA]</scope>
    <source>
        <strain evidence="3 4">CCGM3</strain>
    </source>
</reference>
<gene>
    <name evidence="3" type="ORF">B5K06_28430</name>
</gene>
<dbReference type="InterPro" id="IPR019251">
    <property type="entry name" value="DUF2231_TM"/>
</dbReference>
<keyword evidence="1" id="KW-1133">Transmembrane helix</keyword>
<feature type="domain" description="DUF2231" evidence="2">
    <location>
        <begin position="23"/>
        <end position="138"/>
    </location>
</feature>
<comment type="caution">
    <text evidence="3">The sequence shown here is derived from an EMBL/GenBank/DDBJ whole genome shotgun (WGS) entry which is preliminary data.</text>
</comment>
<keyword evidence="1" id="KW-0812">Transmembrane</keyword>
<keyword evidence="1" id="KW-0472">Membrane</keyword>
<sequence>MPYQALLPAQPVVPRTSFRSIPLHFAATCFTGALLTDIAYWKTAEMTWANFSAWLLVAGLVLGVIGAIAIIADWMRGVLPMARLRLVLYLGCLAAAFVLSFVNTLIHSRDAWTSVVPTGLALSIATFVAIVIGALVGAGVQRHPAEGS</sequence>
<dbReference type="Proteomes" id="UP000254939">
    <property type="component" value="Unassembled WGS sequence"/>
</dbReference>
<feature type="transmembrane region" description="Helical" evidence="1">
    <location>
        <begin position="86"/>
        <end position="106"/>
    </location>
</feature>
<protein>
    <recommendedName>
        <fullName evidence="2">DUF2231 domain-containing protein</fullName>
    </recommendedName>
</protein>
<dbReference type="OrthoDB" id="2873672at2"/>
<accession>A0A370KGE5</accession>
<name>A0A370KGE5_9HYPH</name>
<dbReference type="RefSeq" id="WP_114715392.1">
    <property type="nucleotide sequence ID" value="NZ_KZ857269.1"/>
</dbReference>
<dbReference type="EMBL" id="NAAC01000041">
    <property type="protein sequence ID" value="RDJ03849.1"/>
    <property type="molecule type" value="Genomic_DNA"/>
</dbReference>